<name>A0ABT6N3V6_9SPHN</name>
<gene>
    <name evidence="1" type="ORF">QGN17_14655</name>
</gene>
<evidence type="ECO:0000313" key="2">
    <source>
        <dbReference type="Proteomes" id="UP001160625"/>
    </source>
</evidence>
<evidence type="ECO:0008006" key="3">
    <source>
        <dbReference type="Google" id="ProtNLM"/>
    </source>
</evidence>
<reference evidence="1" key="1">
    <citation type="submission" date="2023-04" db="EMBL/GenBank/DDBJ databases">
        <title>Sphingomonas sp. MAHUQ-71 isolated from rice field.</title>
        <authorList>
            <person name="Huq M.A."/>
        </authorList>
    </citation>
    <scope>NUCLEOTIDE SEQUENCE</scope>
    <source>
        <strain evidence="1">MAHUQ-71</strain>
    </source>
</reference>
<dbReference type="Proteomes" id="UP001160625">
    <property type="component" value="Unassembled WGS sequence"/>
</dbReference>
<proteinExistence type="predicted"/>
<organism evidence="1 2">
    <name type="scientific">Sphingomonas oryzagri</name>
    <dbReference type="NCBI Taxonomy" id="3042314"/>
    <lineage>
        <taxon>Bacteria</taxon>
        <taxon>Pseudomonadati</taxon>
        <taxon>Pseudomonadota</taxon>
        <taxon>Alphaproteobacteria</taxon>
        <taxon>Sphingomonadales</taxon>
        <taxon>Sphingomonadaceae</taxon>
        <taxon>Sphingomonas</taxon>
    </lineage>
</organism>
<keyword evidence="2" id="KW-1185">Reference proteome</keyword>
<accession>A0ABT6N3V6</accession>
<dbReference type="EMBL" id="JARYGZ010000002">
    <property type="protein sequence ID" value="MDH7639974.1"/>
    <property type="molecule type" value="Genomic_DNA"/>
</dbReference>
<comment type="caution">
    <text evidence="1">The sequence shown here is derived from an EMBL/GenBank/DDBJ whole genome shotgun (WGS) entry which is preliminary data.</text>
</comment>
<evidence type="ECO:0000313" key="1">
    <source>
        <dbReference type="EMBL" id="MDH7639974.1"/>
    </source>
</evidence>
<dbReference type="RefSeq" id="WP_281045338.1">
    <property type="nucleotide sequence ID" value="NZ_JARYGZ010000002.1"/>
</dbReference>
<protein>
    <recommendedName>
        <fullName evidence="3">GIY-YIG domain-containing protein</fullName>
    </recommendedName>
</protein>
<sequence>MRKRHLREICSLSSGEADPGMPPWANLVGAKLPGMKETDLAGAGVYACFWDGKLIYIGSFVGPEANPFGGHVADRIYKHVMGFTLRAKSLGFSSAPLRSIMDNLDHEIARDLAAARGASDRLEKGSVKATYNKARFAARHWTELRDASPEALFERFSFSYRRIAPNAPAEDKQTVKERRIKPLEKALIRRFEPICNTEFRLGPDGRPAELDEVAETFEAIFDAQHALEPPPGSMAASASASAPHRIDDEEDPEIDQMVPPDSRWQEYYTDGGQLRVRAVLANGSRRERTLLFRESNGRVISLADCARLTALGLEAKAVRRGPMVSSIAIDFAGDPVQRSKLLRNILEASLATLAA</sequence>